<dbReference type="EMBL" id="JBHSEC010000007">
    <property type="protein sequence ID" value="MFC4410039.1"/>
    <property type="molecule type" value="Genomic_DNA"/>
</dbReference>
<feature type="domain" description="DUF3048" evidence="2">
    <location>
        <begin position="45"/>
        <end position="183"/>
    </location>
</feature>
<gene>
    <name evidence="4" type="ORF">ACFOZY_06260</name>
</gene>
<feature type="region of interest" description="Disordered" evidence="1">
    <location>
        <begin position="16"/>
        <end position="35"/>
    </location>
</feature>
<dbReference type="SUPFAM" id="SSF159774">
    <property type="entry name" value="YerB-like"/>
    <property type="match status" value="1"/>
</dbReference>
<reference evidence="5" key="1">
    <citation type="journal article" date="2019" name="Int. J. Syst. Evol. Microbiol.">
        <title>The Global Catalogue of Microorganisms (GCM) 10K type strain sequencing project: providing services to taxonomists for standard genome sequencing and annotation.</title>
        <authorList>
            <consortium name="The Broad Institute Genomics Platform"/>
            <consortium name="The Broad Institute Genome Sequencing Center for Infectious Disease"/>
            <person name="Wu L."/>
            <person name="Ma J."/>
        </authorList>
    </citation>
    <scope>NUCLEOTIDE SEQUENCE [LARGE SCALE GENOMIC DNA]</scope>
    <source>
        <strain evidence="5">CCUG 59778</strain>
    </source>
</reference>
<evidence type="ECO:0000259" key="3">
    <source>
        <dbReference type="Pfam" id="PF17479"/>
    </source>
</evidence>
<evidence type="ECO:0000259" key="2">
    <source>
        <dbReference type="Pfam" id="PF11258"/>
    </source>
</evidence>
<evidence type="ECO:0000256" key="1">
    <source>
        <dbReference type="SAM" id="MobiDB-lite"/>
    </source>
</evidence>
<dbReference type="Gene3D" id="3.50.90.10">
    <property type="entry name" value="YerB-like"/>
    <property type="match status" value="1"/>
</dbReference>
<accession>A0ABV8X4I0</accession>
<evidence type="ECO:0000313" key="4">
    <source>
        <dbReference type="EMBL" id="MFC4410039.1"/>
    </source>
</evidence>
<dbReference type="Pfam" id="PF11258">
    <property type="entry name" value="DUF3048"/>
    <property type="match status" value="1"/>
</dbReference>
<dbReference type="Proteomes" id="UP001595817">
    <property type="component" value="Unassembled WGS sequence"/>
</dbReference>
<dbReference type="InterPro" id="IPR035328">
    <property type="entry name" value="DUF3048_C"/>
</dbReference>
<comment type="caution">
    <text evidence="4">The sequence shown here is derived from an EMBL/GenBank/DDBJ whole genome shotgun (WGS) entry which is preliminary data.</text>
</comment>
<dbReference type="InterPro" id="IPR023158">
    <property type="entry name" value="YerB-like_sf"/>
</dbReference>
<keyword evidence="5" id="KW-1185">Reference proteome</keyword>
<protein>
    <submittedName>
        <fullName evidence="4">DUF3048 domain-containing protein</fullName>
    </submittedName>
</protein>
<name>A0ABV8X4I0_9LACT</name>
<dbReference type="Pfam" id="PF17479">
    <property type="entry name" value="DUF3048_C"/>
    <property type="match status" value="1"/>
</dbReference>
<dbReference type="InterPro" id="IPR021416">
    <property type="entry name" value="DUF3048_N"/>
</dbReference>
<feature type="domain" description="DUF3048" evidence="3">
    <location>
        <begin position="213"/>
        <end position="322"/>
    </location>
</feature>
<organism evidence="4 5">
    <name type="scientific">Chungangia koreensis</name>
    <dbReference type="NCBI Taxonomy" id="752657"/>
    <lineage>
        <taxon>Bacteria</taxon>
        <taxon>Bacillati</taxon>
        <taxon>Bacillota</taxon>
        <taxon>Bacilli</taxon>
        <taxon>Lactobacillales</taxon>
        <taxon>Chungangia</taxon>
    </lineage>
</organism>
<evidence type="ECO:0000313" key="5">
    <source>
        <dbReference type="Proteomes" id="UP001595817"/>
    </source>
</evidence>
<sequence>MLLFLSACKDKEEVVVSADTPEPKEEQSEEIEEEIKESLPYKAPFTGVGSEVENDRRPVLVTINNHPHARPQSGISDADIVYELLAEGSVTRLLALFQSELPEEIGPVRSSRDYFIDIAKGLDAFYVAHGYSPEAKAMLQNGVVDHINGMQYDGILFWRSKDRVAPHNSYISGENIVAGMEKVKADPVMSQSPPFVFYDSAENVTIETIANTIDVRYGSNESFHHTYTYDPNTFTYSRQSGGETTIDRKTGEEVAVSNILFFETPHRTIDTVGRQEIELNGGKAYIFQAGAMREIEWANLDGVLTPIEGGQPAKLVPGRTWIHVIPTKPGLSQSVTFTP</sequence>
<proteinExistence type="predicted"/>